<dbReference type="Pfam" id="PF00069">
    <property type="entry name" value="Pkinase"/>
    <property type="match status" value="1"/>
</dbReference>
<dbReference type="EMBL" id="CP011125">
    <property type="protein sequence ID" value="AKF06831.1"/>
    <property type="molecule type" value="Genomic_DNA"/>
</dbReference>
<keyword evidence="7" id="KW-1185">Reference proteome</keyword>
<dbReference type="AlphaFoldDB" id="A0A0F6W3W6"/>
<dbReference type="RefSeq" id="WP_053234032.1">
    <property type="nucleotide sequence ID" value="NZ_CP011125.1"/>
</dbReference>
<dbReference type="STRING" id="927083.DB32_003980"/>
<gene>
    <name evidence="6" type="ORF">DB32_003980</name>
</gene>
<dbReference type="CDD" id="cd14014">
    <property type="entry name" value="STKc_PknB_like"/>
    <property type="match status" value="1"/>
</dbReference>
<dbReference type="Gene3D" id="3.30.200.20">
    <property type="entry name" value="Phosphorylase Kinase, domain 1"/>
    <property type="match status" value="1"/>
</dbReference>
<keyword evidence="3 6" id="KW-0418">Kinase</keyword>
<dbReference type="GO" id="GO:0005524">
    <property type="term" value="F:ATP binding"/>
    <property type="evidence" value="ECO:0007669"/>
    <property type="project" value="UniProtKB-KW"/>
</dbReference>
<evidence type="ECO:0000313" key="7">
    <source>
        <dbReference type="Proteomes" id="UP000034883"/>
    </source>
</evidence>
<protein>
    <submittedName>
        <fullName evidence="6">Serine/threonine protein kinase</fullName>
    </submittedName>
</protein>
<evidence type="ECO:0000256" key="3">
    <source>
        <dbReference type="ARBA" id="ARBA00022777"/>
    </source>
</evidence>
<dbReference type="SUPFAM" id="SSF56112">
    <property type="entry name" value="Protein kinase-like (PK-like)"/>
    <property type="match status" value="1"/>
</dbReference>
<evidence type="ECO:0000256" key="4">
    <source>
        <dbReference type="ARBA" id="ARBA00022840"/>
    </source>
</evidence>
<sequence length="331" mass="36073">MDAIDSELTTRLLPGRDRRVARAEVDRAPKRRRSEHRDDLVRPGMVVAARYLVAEVAGRGGMGIVFRARDLRHERQVALKVAQSQRIRSHDDLVARLVAEARTMSLIDDPSVPRVFDVVETGRAGPAIVLEWVDGSSLDEELRDPTIDRARTLDLAIQVLRAVRAVHRCGFVHGDLKPSNVLIEQEPDAPRVRLVDFGLASPIHGVDANDPSRSGVIIGTPCYMAPEALFESGSTPAADVYSLGVILHEMFLGTRPDPVSERVRDVASFGDAAVDHALAGSTLGALGRVIARCLRWDPAARFADAAEALDALLRTVRSHAASFSLRDSQLA</sequence>
<dbReference type="KEGG" id="samy:DB32_003980"/>
<accession>A0A0F6W3W6</accession>
<keyword evidence="6" id="KW-0723">Serine/threonine-protein kinase</keyword>
<keyword evidence="4" id="KW-0067">ATP-binding</keyword>
<feature type="domain" description="Protein kinase" evidence="5">
    <location>
        <begin position="51"/>
        <end position="313"/>
    </location>
</feature>
<dbReference type="Proteomes" id="UP000034883">
    <property type="component" value="Chromosome"/>
</dbReference>
<keyword evidence="2" id="KW-0547">Nucleotide-binding</keyword>
<evidence type="ECO:0000256" key="1">
    <source>
        <dbReference type="ARBA" id="ARBA00022679"/>
    </source>
</evidence>
<proteinExistence type="predicted"/>
<dbReference type="PROSITE" id="PS00108">
    <property type="entry name" value="PROTEIN_KINASE_ST"/>
    <property type="match status" value="1"/>
</dbReference>
<dbReference type="SMART" id="SM00220">
    <property type="entry name" value="S_TKc"/>
    <property type="match status" value="1"/>
</dbReference>
<dbReference type="PANTHER" id="PTHR43289:SF6">
    <property type="entry name" value="SERINE_THREONINE-PROTEIN KINASE NEKL-3"/>
    <property type="match status" value="1"/>
</dbReference>
<reference evidence="6 7" key="1">
    <citation type="submission" date="2015-03" db="EMBL/GenBank/DDBJ databases">
        <title>Genome assembly of Sandaracinus amylolyticus DSM 53668.</title>
        <authorList>
            <person name="Sharma G."/>
            <person name="Subramanian S."/>
        </authorList>
    </citation>
    <scope>NUCLEOTIDE SEQUENCE [LARGE SCALE GENOMIC DNA]</scope>
    <source>
        <strain evidence="6 7">DSM 53668</strain>
    </source>
</reference>
<dbReference type="PROSITE" id="PS50011">
    <property type="entry name" value="PROTEIN_KINASE_DOM"/>
    <property type="match status" value="1"/>
</dbReference>
<evidence type="ECO:0000259" key="5">
    <source>
        <dbReference type="PROSITE" id="PS50011"/>
    </source>
</evidence>
<dbReference type="InterPro" id="IPR000719">
    <property type="entry name" value="Prot_kinase_dom"/>
</dbReference>
<keyword evidence="1" id="KW-0808">Transferase</keyword>
<dbReference type="GO" id="GO:0004674">
    <property type="term" value="F:protein serine/threonine kinase activity"/>
    <property type="evidence" value="ECO:0007669"/>
    <property type="project" value="UniProtKB-KW"/>
</dbReference>
<dbReference type="InterPro" id="IPR011009">
    <property type="entry name" value="Kinase-like_dom_sf"/>
</dbReference>
<dbReference type="PANTHER" id="PTHR43289">
    <property type="entry name" value="MITOGEN-ACTIVATED PROTEIN KINASE KINASE KINASE 20-RELATED"/>
    <property type="match status" value="1"/>
</dbReference>
<organism evidence="6 7">
    <name type="scientific">Sandaracinus amylolyticus</name>
    <dbReference type="NCBI Taxonomy" id="927083"/>
    <lineage>
        <taxon>Bacteria</taxon>
        <taxon>Pseudomonadati</taxon>
        <taxon>Myxococcota</taxon>
        <taxon>Polyangia</taxon>
        <taxon>Polyangiales</taxon>
        <taxon>Sandaracinaceae</taxon>
        <taxon>Sandaracinus</taxon>
    </lineage>
</organism>
<name>A0A0F6W3W6_9BACT</name>
<dbReference type="Gene3D" id="1.10.510.10">
    <property type="entry name" value="Transferase(Phosphotransferase) domain 1"/>
    <property type="match status" value="1"/>
</dbReference>
<dbReference type="OrthoDB" id="9801841at2"/>
<dbReference type="InterPro" id="IPR008271">
    <property type="entry name" value="Ser/Thr_kinase_AS"/>
</dbReference>
<evidence type="ECO:0000256" key="2">
    <source>
        <dbReference type="ARBA" id="ARBA00022741"/>
    </source>
</evidence>
<evidence type="ECO:0000313" key="6">
    <source>
        <dbReference type="EMBL" id="AKF06831.1"/>
    </source>
</evidence>